<gene>
    <name evidence="13" type="primary">ogt_1</name>
    <name evidence="13" type="ORF">BFL37_02970</name>
</gene>
<comment type="catalytic activity">
    <reaction evidence="8 9">
        <text>a 6-O-methyl-2'-deoxyguanosine in DNA + L-cysteinyl-[protein] = S-methyl-L-cysteinyl-[protein] + a 2'-deoxyguanosine in DNA</text>
        <dbReference type="Rhea" id="RHEA:24000"/>
        <dbReference type="Rhea" id="RHEA-COMP:10131"/>
        <dbReference type="Rhea" id="RHEA-COMP:10132"/>
        <dbReference type="Rhea" id="RHEA-COMP:11367"/>
        <dbReference type="Rhea" id="RHEA-COMP:11368"/>
        <dbReference type="ChEBI" id="CHEBI:29950"/>
        <dbReference type="ChEBI" id="CHEBI:82612"/>
        <dbReference type="ChEBI" id="CHEBI:85445"/>
        <dbReference type="ChEBI" id="CHEBI:85448"/>
        <dbReference type="EC" id="2.1.1.63"/>
    </reaction>
</comment>
<dbReference type="HAMAP" id="MF_00772">
    <property type="entry name" value="OGT"/>
    <property type="match status" value="1"/>
</dbReference>
<dbReference type="InterPro" id="IPR023546">
    <property type="entry name" value="MGMT"/>
</dbReference>
<evidence type="ECO:0000256" key="9">
    <source>
        <dbReference type="HAMAP-Rule" id="MF_00772"/>
    </source>
</evidence>
<evidence type="ECO:0000256" key="6">
    <source>
        <dbReference type="ARBA" id="ARBA00022763"/>
    </source>
</evidence>
<dbReference type="AlphaFoldDB" id="A0A251YS42"/>
<evidence type="ECO:0000256" key="5">
    <source>
        <dbReference type="ARBA" id="ARBA00022679"/>
    </source>
</evidence>
<dbReference type="NCBIfam" id="TIGR00589">
    <property type="entry name" value="ogt"/>
    <property type="match status" value="1"/>
</dbReference>
<name>A0A251YS42_9MICO</name>
<evidence type="ECO:0000313" key="13">
    <source>
        <dbReference type="EMBL" id="OUE27056.1"/>
    </source>
</evidence>
<evidence type="ECO:0000256" key="10">
    <source>
        <dbReference type="SAM" id="MobiDB-lite"/>
    </source>
</evidence>
<comment type="function">
    <text evidence="9">Involved in the cellular defense against the biological effects of O6-methylguanine (O6-MeG) and O4-methylthymine (O4-MeT) in DNA. Repairs the methylated nucleobase in DNA by stoichiometrically transferring the methyl group to a cysteine residue in the enzyme. This is a suicide reaction: the enzyme is irreversibly inactivated.</text>
</comment>
<evidence type="ECO:0000313" key="14">
    <source>
        <dbReference type="Proteomes" id="UP000195101"/>
    </source>
</evidence>
<evidence type="ECO:0000256" key="8">
    <source>
        <dbReference type="ARBA" id="ARBA00049348"/>
    </source>
</evidence>
<feature type="domain" description="Methylated-DNA-[protein]-cysteine S-methyltransferase DNA binding" evidence="11">
    <location>
        <begin position="136"/>
        <end position="217"/>
    </location>
</feature>
<dbReference type="PROSITE" id="PS00374">
    <property type="entry name" value="MGMT"/>
    <property type="match status" value="1"/>
</dbReference>
<protein>
    <recommendedName>
        <fullName evidence="9">Methylated-DNA--protein-cysteine methyltransferase</fullName>
        <ecNumber evidence="9">2.1.1.63</ecNumber>
    </recommendedName>
    <alternativeName>
        <fullName evidence="9">6-O-methylguanine-DNA methyltransferase</fullName>
        <shortName evidence="9">MGMT</shortName>
    </alternativeName>
    <alternativeName>
        <fullName evidence="9">O-6-methylguanine-DNA-alkyltransferase</fullName>
    </alternativeName>
</protein>
<evidence type="ECO:0000259" key="11">
    <source>
        <dbReference type="Pfam" id="PF01035"/>
    </source>
</evidence>
<feature type="active site" description="Nucleophile; methyl group acceptor" evidence="9">
    <location>
        <position position="187"/>
    </location>
</feature>
<feature type="compositionally biased region" description="Pro residues" evidence="10">
    <location>
        <begin position="39"/>
        <end position="54"/>
    </location>
</feature>
<keyword evidence="3 9" id="KW-0963">Cytoplasm</keyword>
<dbReference type="EMBL" id="MDJZ01000005">
    <property type="protein sequence ID" value="OUE27056.1"/>
    <property type="molecule type" value="Genomic_DNA"/>
</dbReference>
<dbReference type="GO" id="GO:0005737">
    <property type="term" value="C:cytoplasm"/>
    <property type="evidence" value="ECO:0007669"/>
    <property type="project" value="UniProtKB-SubCell"/>
</dbReference>
<dbReference type="InterPro" id="IPR036217">
    <property type="entry name" value="MethylDNA_cys_MeTrfase_DNAb"/>
</dbReference>
<organism evidence="13 14">
    <name type="scientific">Clavibacter michiganensis</name>
    <dbReference type="NCBI Taxonomy" id="28447"/>
    <lineage>
        <taxon>Bacteria</taxon>
        <taxon>Bacillati</taxon>
        <taxon>Actinomycetota</taxon>
        <taxon>Actinomycetes</taxon>
        <taxon>Micrococcales</taxon>
        <taxon>Microbacteriaceae</taxon>
        <taxon>Clavibacter</taxon>
    </lineage>
</organism>
<reference evidence="13 14" key="1">
    <citation type="submission" date="2016-08" db="EMBL/GenBank/DDBJ databases">
        <title>Genome sequence of Clavibacter michiganensis spp strain CFBP8019.</title>
        <authorList>
            <person name="Thapa S.P."/>
            <person name="Coaker G."/>
            <person name="Jacques M.-A."/>
        </authorList>
    </citation>
    <scope>NUCLEOTIDE SEQUENCE [LARGE SCALE GENOMIC DNA]</scope>
    <source>
        <strain evidence="13">CFBP8019</strain>
    </source>
</reference>
<feature type="region of interest" description="Disordered" evidence="10">
    <location>
        <begin position="1"/>
        <end position="60"/>
    </location>
</feature>
<keyword evidence="14" id="KW-1185">Reference proteome</keyword>
<dbReference type="Proteomes" id="UP000195101">
    <property type="component" value="Unassembled WGS sequence"/>
</dbReference>
<dbReference type="InterPro" id="IPR036388">
    <property type="entry name" value="WH-like_DNA-bd_sf"/>
</dbReference>
<dbReference type="GO" id="GO:0006307">
    <property type="term" value="P:DNA alkylation repair"/>
    <property type="evidence" value="ECO:0007669"/>
    <property type="project" value="UniProtKB-UniRule"/>
</dbReference>
<feature type="compositionally biased region" description="Low complexity" evidence="10">
    <location>
        <begin position="26"/>
        <end position="38"/>
    </location>
</feature>
<evidence type="ECO:0000256" key="3">
    <source>
        <dbReference type="ARBA" id="ARBA00022490"/>
    </source>
</evidence>
<dbReference type="PANTHER" id="PTHR10815:SF13">
    <property type="entry name" value="METHYLATED-DNA--PROTEIN-CYSTEINE METHYLTRANSFERASE"/>
    <property type="match status" value="1"/>
</dbReference>
<evidence type="ECO:0000256" key="2">
    <source>
        <dbReference type="ARBA" id="ARBA00008711"/>
    </source>
</evidence>
<evidence type="ECO:0000259" key="12">
    <source>
        <dbReference type="Pfam" id="PF02870"/>
    </source>
</evidence>
<dbReference type="GO" id="GO:0003908">
    <property type="term" value="F:methylated-DNA-[protein]-cysteine S-methyltransferase activity"/>
    <property type="evidence" value="ECO:0007669"/>
    <property type="project" value="UniProtKB-UniRule"/>
</dbReference>
<keyword evidence="7 9" id="KW-0234">DNA repair</keyword>
<evidence type="ECO:0000256" key="4">
    <source>
        <dbReference type="ARBA" id="ARBA00022603"/>
    </source>
</evidence>
<dbReference type="InterPro" id="IPR008332">
    <property type="entry name" value="MethylG_MeTrfase_N"/>
</dbReference>
<comment type="subcellular location">
    <subcellularLocation>
        <location evidence="9">Cytoplasm</location>
    </subcellularLocation>
</comment>
<dbReference type="InterPro" id="IPR014048">
    <property type="entry name" value="MethylDNA_cys_MeTrfase_DNA-bd"/>
</dbReference>
<dbReference type="Gene3D" id="3.30.160.70">
    <property type="entry name" value="Methylated DNA-protein cysteine methyltransferase domain"/>
    <property type="match status" value="1"/>
</dbReference>
<dbReference type="InterPro" id="IPR036631">
    <property type="entry name" value="MGMT_N_sf"/>
</dbReference>
<dbReference type="Gene3D" id="1.10.10.10">
    <property type="entry name" value="Winged helix-like DNA-binding domain superfamily/Winged helix DNA-binding domain"/>
    <property type="match status" value="1"/>
</dbReference>
<dbReference type="EC" id="2.1.1.63" evidence="9"/>
<keyword evidence="5 9" id="KW-0808">Transferase</keyword>
<evidence type="ECO:0000256" key="7">
    <source>
        <dbReference type="ARBA" id="ARBA00023204"/>
    </source>
</evidence>
<comment type="catalytic activity">
    <reaction evidence="1 9">
        <text>a 4-O-methyl-thymidine in DNA + L-cysteinyl-[protein] = a thymidine in DNA + S-methyl-L-cysteinyl-[protein]</text>
        <dbReference type="Rhea" id="RHEA:53428"/>
        <dbReference type="Rhea" id="RHEA-COMP:10131"/>
        <dbReference type="Rhea" id="RHEA-COMP:10132"/>
        <dbReference type="Rhea" id="RHEA-COMP:13555"/>
        <dbReference type="Rhea" id="RHEA-COMP:13556"/>
        <dbReference type="ChEBI" id="CHEBI:29950"/>
        <dbReference type="ChEBI" id="CHEBI:82612"/>
        <dbReference type="ChEBI" id="CHEBI:137386"/>
        <dbReference type="ChEBI" id="CHEBI:137387"/>
        <dbReference type="EC" id="2.1.1.63"/>
    </reaction>
</comment>
<feature type="domain" description="Methylguanine DNA methyltransferase ribonuclease-like" evidence="12">
    <location>
        <begin position="69"/>
        <end position="132"/>
    </location>
</feature>
<dbReference type="PANTHER" id="PTHR10815">
    <property type="entry name" value="METHYLATED-DNA--PROTEIN-CYSTEINE METHYLTRANSFERASE"/>
    <property type="match status" value="1"/>
</dbReference>
<dbReference type="SUPFAM" id="SSF46767">
    <property type="entry name" value="Methylated DNA-protein cysteine methyltransferase, C-terminal domain"/>
    <property type="match status" value="1"/>
</dbReference>
<keyword evidence="4 9" id="KW-0489">Methyltransferase</keyword>
<proteinExistence type="inferred from homology"/>
<comment type="miscellaneous">
    <text evidence="9">This enzyme catalyzes only one turnover and therefore is not strictly catalytic. According to one definition, an enzyme is a biocatalyst that acts repeatedly and over many reaction cycles.</text>
</comment>
<comment type="similarity">
    <text evidence="2 9">Belongs to the MGMT family.</text>
</comment>
<dbReference type="FunFam" id="1.10.10.10:FF:000214">
    <property type="entry name" value="Methylated-DNA--protein-cysteine methyltransferase"/>
    <property type="match status" value="1"/>
</dbReference>
<keyword evidence="6 9" id="KW-0227">DNA damage</keyword>
<dbReference type="GO" id="GO:0032259">
    <property type="term" value="P:methylation"/>
    <property type="evidence" value="ECO:0007669"/>
    <property type="project" value="UniProtKB-KW"/>
</dbReference>
<dbReference type="InterPro" id="IPR001497">
    <property type="entry name" value="MethylDNA_cys_MeTrfase_AS"/>
</dbReference>
<evidence type="ECO:0000256" key="1">
    <source>
        <dbReference type="ARBA" id="ARBA00001286"/>
    </source>
</evidence>
<dbReference type="Pfam" id="PF02870">
    <property type="entry name" value="Methyltransf_1N"/>
    <property type="match status" value="1"/>
</dbReference>
<dbReference type="RefSeq" id="WP_172403727.1">
    <property type="nucleotide sequence ID" value="NZ_MDJZ01000005.1"/>
</dbReference>
<dbReference type="SUPFAM" id="SSF53155">
    <property type="entry name" value="Methylated DNA-protein cysteine methyltransferase domain"/>
    <property type="match status" value="1"/>
</dbReference>
<dbReference type="Pfam" id="PF01035">
    <property type="entry name" value="DNA_binding_1"/>
    <property type="match status" value="1"/>
</dbReference>
<sequence length="221" mass="22427">MIPTSAAAVAPARRPGTLARTRRTGSPSPAAPETAPAPETDPTPAPDPRRPLPPAAGHLPDGAALLRVPSPVGRLELVAEGGELVALSIATAGVLPLDHLDDRPSPVLTEAARQLDEYFAGRRASFDVPVRLVGTPFQVAIWQALARIPHGGVTTYGALAQAAGRPGGARAVGGAVGANRLCILVPCHRVLGADGRVTGFSAGDGVATKVRLLALEGSVLS</sequence>
<comment type="caution">
    <text evidence="13">The sequence shown here is derived from an EMBL/GenBank/DDBJ whole genome shotgun (WGS) entry which is preliminary data.</text>
</comment>
<dbReference type="CDD" id="cd06445">
    <property type="entry name" value="ATase"/>
    <property type="match status" value="1"/>
</dbReference>
<accession>A0A251YS42</accession>